<dbReference type="Proteomes" id="UP001595621">
    <property type="component" value="Unassembled WGS sequence"/>
</dbReference>
<dbReference type="CDD" id="cd05247">
    <property type="entry name" value="UDP_G4E_1_SDR_e"/>
    <property type="match status" value="1"/>
</dbReference>
<dbReference type="NCBIfam" id="NF007956">
    <property type="entry name" value="PRK10675.1"/>
    <property type="match status" value="1"/>
</dbReference>
<dbReference type="PANTHER" id="PTHR43725:SF47">
    <property type="entry name" value="UDP-GLUCOSE 4-EPIMERASE"/>
    <property type="match status" value="1"/>
</dbReference>
<comment type="pathway">
    <text evidence="3 9">Carbohydrate metabolism; galactose metabolism.</text>
</comment>
<feature type="domain" description="NAD(P)-binding" evidence="10">
    <location>
        <begin position="4"/>
        <end position="320"/>
    </location>
</feature>
<keyword evidence="8 9" id="KW-0413">Isomerase</keyword>
<gene>
    <name evidence="11" type="primary">galE</name>
    <name evidence="11" type="ORF">ACFOE0_04190</name>
</gene>
<evidence type="ECO:0000256" key="8">
    <source>
        <dbReference type="ARBA" id="ARBA00023235"/>
    </source>
</evidence>
<dbReference type="SUPFAM" id="SSF51735">
    <property type="entry name" value="NAD(P)-binding Rossmann-fold domains"/>
    <property type="match status" value="1"/>
</dbReference>
<accession>A0ABV7G7A5</accession>
<evidence type="ECO:0000256" key="7">
    <source>
        <dbReference type="ARBA" id="ARBA00023027"/>
    </source>
</evidence>
<evidence type="ECO:0000259" key="10">
    <source>
        <dbReference type="Pfam" id="PF16363"/>
    </source>
</evidence>
<dbReference type="GO" id="GO:0003978">
    <property type="term" value="F:UDP-glucose 4-epimerase activity"/>
    <property type="evidence" value="ECO:0007669"/>
    <property type="project" value="UniProtKB-EC"/>
</dbReference>
<keyword evidence="7 9" id="KW-0520">NAD</keyword>
<comment type="caution">
    <text evidence="11">The sequence shown here is derived from an EMBL/GenBank/DDBJ whole genome shotgun (WGS) entry which is preliminary data.</text>
</comment>
<evidence type="ECO:0000256" key="4">
    <source>
        <dbReference type="ARBA" id="ARBA00007637"/>
    </source>
</evidence>
<comment type="catalytic activity">
    <reaction evidence="1 9">
        <text>UDP-alpha-D-glucose = UDP-alpha-D-galactose</text>
        <dbReference type="Rhea" id="RHEA:22168"/>
        <dbReference type="ChEBI" id="CHEBI:58885"/>
        <dbReference type="ChEBI" id="CHEBI:66914"/>
        <dbReference type="EC" id="5.1.3.2"/>
    </reaction>
</comment>
<dbReference type="InterPro" id="IPR005886">
    <property type="entry name" value="UDP_G4E"/>
</dbReference>
<evidence type="ECO:0000313" key="11">
    <source>
        <dbReference type="EMBL" id="MFC3137384.1"/>
    </source>
</evidence>
<comment type="cofactor">
    <cofactor evidence="2 9">
        <name>NAD(+)</name>
        <dbReference type="ChEBI" id="CHEBI:57540"/>
    </cofactor>
</comment>
<dbReference type="RefSeq" id="WP_248935322.1">
    <property type="nucleotide sequence ID" value="NZ_JAKILF010000002.1"/>
</dbReference>
<proteinExistence type="inferred from homology"/>
<evidence type="ECO:0000256" key="9">
    <source>
        <dbReference type="RuleBase" id="RU366046"/>
    </source>
</evidence>
<dbReference type="PANTHER" id="PTHR43725">
    <property type="entry name" value="UDP-GLUCOSE 4-EPIMERASE"/>
    <property type="match status" value="1"/>
</dbReference>
<evidence type="ECO:0000256" key="5">
    <source>
        <dbReference type="ARBA" id="ARBA00013189"/>
    </source>
</evidence>
<evidence type="ECO:0000256" key="6">
    <source>
        <dbReference type="ARBA" id="ARBA00018569"/>
    </source>
</evidence>
<evidence type="ECO:0000256" key="3">
    <source>
        <dbReference type="ARBA" id="ARBA00004947"/>
    </source>
</evidence>
<comment type="subunit">
    <text evidence="9">Homodimer.</text>
</comment>
<dbReference type="Pfam" id="PF16363">
    <property type="entry name" value="GDP_Man_Dehyd"/>
    <property type="match status" value="1"/>
</dbReference>
<organism evidence="11 12">
    <name type="scientific">Shewanella submarina</name>
    <dbReference type="NCBI Taxonomy" id="2016376"/>
    <lineage>
        <taxon>Bacteria</taxon>
        <taxon>Pseudomonadati</taxon>
        <taxon>Pseudomonadota</taxon>
        <taxon>Gammaproteobacteria</taxon>
        <taxon>Alteromonadales</taxon>
        <taxon>Shewanellaceae</taxon>
        <taxon>Shewanella</taxon>
    </lineage>
</organism>
<sequence>MKVLVTGGMGYIGSHTCLALLEAGHEPVIFDNLSNSSALVLEQIAKICGVKPAFIEGDIRDTDKLYQVLTGYQCDAVIHFAALKAVGESTEHPLRYYDNNVAGSLSLLRAMDRAAVCRIVFSSSATVYGDPDYIPIDEAHPVRATNPYGWSKVMVEQQLSDLCGSDPRWQATSLRYFNPIGAHESGELGENPLGVPNNLMPYIAQVAVGRRAKLEIFGADYPTVDGTGVRDYIHVMDLAAGHVKALDNDNHQSGFLACNLGTGTGYSVLQMVAAFTAVSGVQIPCEVKSRRPGDISCSFADPGLARRILNWQSQRDLTIMAADIWRWQTNYPAGI</sequence>
<dbReference type="EMBL" id="JBHRTD010000006">
    <property type="protein sequence ID" value="MFC3137384.1"/>
    <property type="molecule type" value="Genomic_DNA"/>
</dbReference>
<name>A0ABV7G7A5_9GAMM</name>
<evidence type="ECO:0000313" key="12">
    <source>
        <dbReference type="Proteomes" id="UP001595621"/>
    </source>
</evidence>
<comment type="similarity">
    <text evidence="4 9">Belongs to the NAD(P)-dependent epimerase/dehydratase family.</text>
</comment>
<dbReference type="Gene3D" id="3.90.25.10">
    <property type="entry name" value="UDP-galactose 4-epimerase, domain 1"/>
    <property type="match status" value="1"/>
</dbReference>
<dbReference type="InterPro" id="IPR016040">
    <property type="entry name" value="NAD(P)-bd_dom"/>
</dbReference>
<protein>
    <recommendedName>
        <fullName evidence="6 9">UDP-glucose 4-epimerase</fullName>
        <ecNumber evidence="5 9">5.1.3.2</ecNumber>
    </recommendedName>
</protein>
<dbReference type="Gene3D" id="3.40.50.720">
    <property type="entry name" value="NAD(P)-binding Rossmann-like Domain"/>
    <property type="match status" value="1"/>
</dbReference>
<dbReference type="EC" id="5.1.3.2" evidence="5 9"/>
<dbReference type="NCBIfam" id="TIGR01179">
    <property type="entry name" value="galE"/>
    <property type="match status" value="1"/>
</dbReference>
<keyword evidence="12" id="KW-1185">Reference proteome</keyword>
<reference evidence="12" key="1">
    <citation type="journal article" date="2019" name="Int. J. Syst. Evol. Microbiol.">
        <title>The Global Catalogue of Microorganisms (GCM) 10K type strain sequencing project: providing services to taxonomists for standard genome sequencing and annotation.</title>
        <authorList>
            <consortium name="The Broad Institute Genomics Platform"/>
            <consortium name="The Broad Institute Genome Sequencing Center for Infectious Disease"/>
            <person name="Wu L."/>
            <person name="Ma J."/>
        </authorList>
    </citation>
    <scope>NUCLEOTIDE SEQUENCE [LARGE SCALE GENOMIC DNA]</scope>
    <source>
        <strain evidence="12">KCTC 52277</strain>
    </source>
</reference>
<dbReference type="InterPro" id="IPR036291">
    <property type="entry name" value="NAD(P)-bd_dom_sf"/>
</dbReference>
<keyword evidence="9" id="KW-0119">Carbohydrate metabolism</keyword>
<evidence type="ECO:0000256" key="1">
    <source>
        <dbReference type="ARBA" id="ARBA00000083"/>
    </source>
</evidence>
<evidence type="ECO:0000256" key="2">
    <source>
        <dbReference type="ARBA" id="ARBA00001911"/>
    </source>
</evidence>